<evidence type="ECO:0000313" key="8">
    <source>
        <dbReference type="EMBL" id="MFC3674579.1"/>
    </source>
</evidence>
<dbReference type="EMBL" id="JBHRYJ010000001">
    <property type="protein sequence ID" value="MFC3674579.1"/>
    <property type="molecule type" value="Genomic_DNA"/>
</dbReference>
<keyword evidence="9" id="KW-1185">Reference proteome</keyword>
<comment type="caution">
    <text evidence="8">The sequence shown here is derived from an EMBL/GenBank/DDBJ whole genome shotgun (WGS) entry which is preliminary data.</text>
</comment>
<proteinExistence type="inferred from homology"/>
<evidence type="ECO:0000256" key="3">
    <source>
        <dbReference type="ARBA" id="ARBA00022643"/>
    </source>
</evidence>
<dbReference type="HAMAP" id="MF_01984">
    <property type="entry name" value="ubiX_pad"/>
    <property type="match status" value="1"/>
</dbReference>
<feature type="region of interest" description="Disordered" evidence="6">
    <location>
        <begin position="1"/>
        <end position="41"/>
    </location>
</feature>
<reference evidence="9" key="1">
    <citation type="journal article" date="2019" name="Int. J. Syst. Evol. Microbiol.">
        <title>The Global Catalogue of Microorganisms (GCM) 10K type strain sequencing project: providing services to taxonomists for standard genome sequencing and annotation.</title>
        <authorList>
            <consortium name="The Broad Institute Genomics Platform"/>
            <consortium name="The Broad Institute Genome Sequencing Center for Infectious Disease"/>
            <person name="Wu L."/>
            <person name="Ma J."/>
        </authorList>
    </citation>
    <scope>NUCLEOTIDE SEQUENCE [LARGE SCALE GENOMIC DNA]</scope>
    <source>
        <strain evidence="9">KCTC 42182</strain>
    </source>
</reference>
<evidence type="ECO:0000256" key="5">
    <source>
        <dbReference type="HAMAP-Rule" id="MF_01984"/>
    </source>
</evidence>
<feature type="binding site" evidence="5">
    <location>
        <position position="177"/>
    </location>
    <ligand>
        <name>FMN</name>
        <dbReference type="ChEBI" id="CHEBI:58210"/>
    </ligand>
</feature>
<keyword evidence="1 5" id="KW-0637">Prenyltransferase</keyword>
<dbReference type="SUPFAM" id="SSF52507">
    <property type="entry name" value="Homo-oligomeric flavin-containing Cys decarboxylases, HFCD"/>
    <property type="match status" value="1"/>
</dbReference>
<comment type="catalytic activity">
    <reaction evidence="5">
        <text>dimethylallyl phosphate + FMNH2 = prenylated FMNH2 + phosphate</text>
        <dbReference type="Rhea" id="RHEA:37743"/>
        <dbReference type="ChEBI" id="CHEBI:43474"/>
        <dbReference type="ChEBI" id="CHEBI:57618"/>
        <dbReference type="ChEBI" id="CHEBI:87467"/>
        <dbReference type="ChEBI" id="CHEBI:88052"/>
        <dbReference type="EC" id="2.5.1.129"/>
    </reaction>
</comment>
<feature type="binding site" evidence="5">
    <location>
        <position position="207"/>
    </location>
    <ligand>
        <name>dimethylallyl phosphate</name>
        <dbReference type="ChEBI" id="CHEBI:88052"/>
    </ligand>
</feature>
<keyword evidence="4 5" id="KW-0808">Transferase</keyword>
<feature type="binding site" evidence="5">
    <location>
        <begin position="65"/>
        <end position="67"/>
    </location>
    <ligand>
        <name>FMN</name>
        <dbReference type="ChEBI" id="CHEBI:58210"/>
    </ligand>
</feature>
<evidence type="ECO:0000256" key="4">
    <source>
        <dbReference type="ARBA" id="ARBA00022679"/>
    </source>
</evidence>
<organism evidence="8 9">
    <name type="scientific">Ferrovibrio xuzhouensis</name>
    <dbReference type="NCBI Taxonomy" id="1576914"/>
    <lineage>
        <taxon>Bacteria</taxon>
        <taxon>Pseudomonadati</taxon>
        <taxon>Pseudomonadota</taxon>
        <taxon>Alphaproteobacteria</taxon>
        <taxon>Rhodospirillales</taxon>
        <taxon>Rhodospirillaceae</taxon>
        <taxon>Ferrovibrio</taxon>
    </lineage>
</organism>
<feature type="domain" description="Flavoprotein" evidence="7">
    <location>
        <begin position="58"/>
        <end position="227"/>
    </location>
</feature>
<dbReference type="NCBIfam" id="NF004685">
    <property type="entry name" value="PRK06029.1"/>
    <property type="match status" value="1"/>
</dbReference>
<evidence type="ECO:0000256" key="1">
    <source>
        <dbReference type="ARBA" id="ARBA00022602"/>
    </source>
</evidence>
<dbReference type="PANTHER" id="PTHR43374">
    <property type="entry name" value="FLAVIN PRENYLTRANSFERASE"/>
    <property type="match status" value="1"/>
</dbReference>
<dbReference type="Proteomes" id="UP001595711">
    <property type="component" value="Unassembled WGS sequence"/>
</dbReference>
<keyword evidence="3 5" id="KW-0288">FMN</keyword>
<feature type="binding site" evidence="5">
    <location>
        <position position="91"/>
    </location>
    <ligand>
        <name>FMN</name>
        <dbReference type="ChEBI" id="CHEBI:58210"/>
    </ligand>
</feature>
<comment type="function">
    <text evidence="5">Flavin prenyltransferase that catalyzes the synthesis of the prenylated FMN cofactor (prenyl-FMN) for 4-hydroxy-3-polyprenylbenzoic acid decarboxylase UbiD. The prenyltransferase is metal-independent and links a dimethylallyl moiety from dimethylallyl monophosphate (DMAP) to the flavin N5 and C6 atoms of FMN.</text>
</comment>
<dbReference type="NCBIfam" id="TIGR00421">
    <property type="entry name" value="ubiX_pad"/>
    <property type="match status" value="1"/>
</dbReference>
<comment type="caution">
    <text evidence="5">Lacks conserved residue(s) required for the propagation of feature annotation.</text>
</comment>
<dbReference type="Pfam" id="PF02441">
    <property type="entry name" value="Flavoprotein"/>
    <property type="match status" value="1"/>
</dbReference>
<evidence type="ECO:0000313" key="9">
    <source>
        <dbReference type="Proteomes" id="UP001595711"/>
    </source>
</evidence>
<evidence type="ECO:0000256" key="6">
    <source>
        <dbReference type="SAM" id="MobiDB-lite"/>
    </source>
</evidence>
<comment type="similarity">
    <text evidence="5">Belongs to the UbiX/PAD1 family.</text>
</comment>
<dbReference type="EC" id="2.5.1.129" evidence="5"/>
<dbReference type="RefSeq" id="WP_379721809.1">
    <property type="nucleotide sequence ID" value="NZ_JBHRYJ010000001.1"/>
</dbReference>
<evidence type="ECO:0000259" key="7">
    <source>
        <dbReference type="Pfam" id="PF02441"/>
    </source>
</evidence>
<dbReference type="InterPro" id="IPR004507">
    <property type="entry name" value="UbiX-like"/>
</dbReference>
<sequence>MPRPVKPAAKSVRSQKKAARPVAKAVDKAGPSTPRRPTAAKLAAPVAKPAIRAPAYRRLVVGITGASGVIYGLRLLESLKGSGVETHLVLTRAAEMTISYETDRSIAEVKAMADKVYAIGDIGAAISSGSFQTLGMAVIPCSMKTLAEIASGVTGTLLSRAADVTLKERRRLVLVPRETPLHLGHIRNMAAVTEMGAIVAPPMPGFYAQPQSLDDMINHTVGRVLDLFGLDAGLVKRWTGGKPVRSTDPEEI</sequence>
<gene>
    <name evidence="5" type="primary">ubiX</name>
    <name evidence="8" type="ORF">ACFOOQ_03430</name>
</gene>
<name>A0ABV7VAT5_9PROT</name>
<feature type="binding site" evidence="5">
    <location>
        <begin position="142"/>
        <end position="145"/>
    </location>
    <ligand>
        <name>FMN</name>
        <dbReference type="ChEBI" id="CHEBI:58210"/>
    </ligand>
</feature>
<evidence type="ECO:0000256" key="2">
    <source>
        <dbReference type="ARBA" id="ARBA00022630"/>
    </source>
</evidence>
<feature type="binding site" evidence="5">
    <location>
        <position position="223"/>
    </location>
    <ligand>
        <name>dimethylallyl phosphate</name>
        <dbReference type="ChEBI" id="CHEBI:88052"/>
    </ligand>
</feature>
<accession>A0ABV7VAT5</accession>
<keyword evidence="2 5" id="KW-0285">Flavoprotein</keyword>
<dbReference type="InterPro" id="IPR003382">
    <property type="entry name" value="Flavoprotein"/>
</dbReference>
<dbReference type="PANTHER" id="PTHR43374:SF1">
    <property type="entry name" value="FLAVIN PRENYLTRANSFERASE PAD1, MITOCHONDRIAL"/>
    <property type="match status" value="1"/>
</dbReference>
<protein>
    <recommendedName>
        <fullName evidence="5">Flavin prenyltransferase UbiX</fullName>
        <ecNumber evidence="5">2.5.1.129</ecNumber>
    </recommendedName>
</protein>
<dbReference type="InterPro" id="IPR036551">
    <property type="entry name" value="Flavin_trans-like"/>
</dbReference>
<dbReference type="Gene3D" id="3.40.50.1950">
    <property type="entry name" value="Flavin prenyltransferase-like"/>
    <property type="match status" value="1"/>
</dbReference>